<evidence type="ECO:0000259" key="3">
    <source>
        <dbReference type="PROSITE" id="PS50103"/>
    </source>
</evidence>
<feature type="compositionally biased region" description="Basic and acidic residues" evidence="2">
    <location>
        <begin position="259"/>
        <end position="268"/>
    </location>
</feature>
<dbReference type="PROSITE" id="PS50103">
    <property type="entry name" value="ZF_C3H1"/>
    <property type="match status" value="1"/>
</dbReference>
<feature type="compositionally biased region" description="Pro residues" evidence="2">
    <location>
        <begin position="519"/>
        <end position="540"/>
    </location>
</feature>
<keyword evidence="5" id="KW-1185">Reference proteome</keyword>
<feature type="region of interest" description="Disordered" evidence="2">
    <location>
        <begin position="129"/>
        <end position="177"/>
    </location>
</feature>
<keyword evidence="1" id="KW-0479">Metal-binding</keyword>
<feature type="compositionally biased region" description="Low complexity" evidence="2">
    <location>
        <begin position="467"/>
        <end position="481"/>
    </location>
</feature>
<feature type="zinc finger region" description="C3H1-type" evidence="1">
    <location>
        <begin position="178"/>
        <end position="206"/>
    </location>
</feature>
<feature type="compositionally biased region" description="Polar residues" evidence="2">
    <location>
        <begin position="153"/>
        <end position="165"/>
    </location>
</feature>
<feature type="region of interest" description="Disordered" evidence="2">
    <location>
        <begin position="408"/>
        <end position="558"/>
    </location>
</feature>
<dbReference type="Proteomes" id="UP000325902">
    <property type="component" value="Unassembled WGS sequence"/>
</dbReference>
<keyword evidence="1" id="KW-0862">Zinc</keyword>
<sequence length="637" mass="68355">MLRNTGAAALTPPGSPPTYKAYLRPYWFIQRDNGAYVPVIPVDELPPDIDLEEAPRCLNMDDAQGMKFLGKLAFSGQTYSLAQQKQQQQQQQVTPEADWPLDSKWTRRYPLQHRTCSQTGLRPLILGSTTLPRETSADDAHGRPHSDAKTLKALTSSSPVSTTITRPLPPSGREPDHSKKEYCTYWIRTGECDFTQQGCLFKHEMPDLKTLREKIGISSVPHWYQVKTAIQRRKQMDLDAAGDGAGKGVGETPRWLKDVVRKNAREQDAVSDSGSSDGEEEEGQEVLTPPSSNTSPNSATMASNPIANTATRVASTPRLFRAPDFEVRRRKEQTARQADELDRNDISLIDFSSAPHPPAPVAATKPFLPSSSNRHQALKPLPRPPSVARATRSISDAQADIVNLMQHSSRTAGSPGLENKSKHNKRHSDPPATTTSSSSKLNFTTTTTTTATKRKSSALPQMKRYFAPLPATTTTATATSPTPTPAAKEKEKPQPRAATPAPTATGSIRATGLRASRHAPPPPPLPPSPPPPPPPPPPPSASNSVIGDDDDDDAMLGFAPMSVSSVFADDHHRRRRRLLGELGMREEDGRGGGGQGQGQGGPAAPAAAYIKGGGRVAMRRGGGGGGGIGGGAGMMTK</sequence>
<proteinExistence type="predicted"/>
<feature type="compositionally biased region" description="Basic and acidic residues" evidence="2">
    <location>
        <begin position="135"/>
        <end position="150"/>
    </location>
</feature>
<feature type="compositionally biased region" description="Low complexity" evidence="2">
    <location>
        <begin position="495"/>
        <end position="505"/>
    </location>
</feature>
<feature type="region of interest" description="Disordered" evidence="2">
    <location>
        <begin position="580"/>
        <end position="607"/>
    </location>
</feature>
<gene>
    <name evidence="4" type="ORF">DBV05_g12608</name>
</gene>
<organism evidence="4 5">
    <name type="scientific">Lasiodiplodia theobromae</name>
    <dbReference type="NCBI Taxonomy" id="45133"/>
    <lineage>
        <taxon>Eukaryota</taxon>
        <taxon>Fungi</taxon>
        <taxon>Dikarya</taxon>
        <taxon>Ascomycota</taxon>
        <taxon>Pezizomycotina</taxon>
        <taxon>Dothideomycetes</taxon>
        <taxon>Dothideomycetes incertae sedis</taxon>
        <taxon>Botryosphaeriales</taxon>
        <taxon>Botryosphaeriaceae</taxon>
        <taxon>Lasiodiplodia</taxon>
    </lineage>
</organism>
<dbReference type="AlphaFoldDB" id="A0A5N5CTP7"/>
<dbReference type="InterPro" id="IPR000571">
    <property type="entry name" value="Znf_CCCH"/>
</dbReference>
<protein>
    <recommendedName>
        <fullName evidence="3">C3H1-type domain-containing protein</fullName>
    </recommendedName>
</protein>
<feature type="compositionally biased region" description="Gly residues" evidence="2">
    <location>
        <begin position="591"/>
        <end position="601"/>
    </location>
</feature>
<dbReference type="GO" id="GO:0008270">
    <property type="term" value="F:zinc ion binding"/>
    <property type="evidence" value="ECO:0007669"/>
    <property type="project" value="UniProtKB-KW"/>
</dbReference>
<reference evidence="4 5" key="1">
    <citation type="journal article" date="2019" name="Sci. Rep.">
        <title>A multi-omics analysis of the grapevine pathogen Lasiodiplodia theobromae reveals that temperature affects the expression of virulence- and pathogenicity-related genes.</title>
        <authorList>
            <person name="Felix C."/>
            <person name="Meneses R."/>
            <person name="Goncalves M.F.M."/>
            <person name="Tilleman L."/>
            <person name="Duarte A.S."/>
            <person name="Jorrin-Novo J.V."/>
            <person name="Van de Peer Y."/>
            <person name="Deforce D."/>
            <person name="Van Nieuwerburgh F."/>
            <person name="Esteves A.C."/>
            <person name="Alves A."/>
        </authorList>
    </citation>
    <scope>NUCLEOTIDE SEQUENCE [LARGE SCALE GENOMIC DNA]</scope>
    <source>
        <strain evidence="4 5">LA-SOL3</strain>
    </source>
</reference>
<evidence type="ECO:0000256" key="2">
    <source>
        <dbReference type="SAM" id="MobiDB-lite"/>
    </source>
</evidence>
<evidence type="ECO:0000313" key="5">
    <source>
        <dbReference type="Proteomes" id="UP000325902"/>
    </source>
</evidence>
<feature type="domain" description="C3H1-type" evidence="3">
    <location>
        <begin position="178"/>
        <end position="206"/>
    </location>
</feature>
<feature type="region of interest" description="Disordered" evidence="2">
    <location>
        <begin position="259"/>
        <end position="312"/>
    </location>
</feature>
<dbReference type="OrthoDB" id="5355510at2759"/>
<feature type="compositionally biased region" description="Low complexity" evidence="2">
    <location>
        <begin position="288"/>
        <end position="304"/>
    </location>
</feature>
<comment type="caution">
    <text evidence="4">The sequence shown here is derived from an EMBL/GenBank/DDBJ whole genome shotgun (WGS) entry which is preliminary data.</text>
</comment>
<evidence type="ECO:0000313" key="4">
    <source>
        <dbReference type="EMBL" id="KAB2568713.1"/>
    </source>
</evidence>
<feature type="region of interest" description="Disordered" evidence="2">
    <location>
        <begin position="349"/>
        <end position="391"/>
    </location>
</feature>
<accession>A0A5N5CTP7</accession>
<evidence type="ECO:0000256" key="1">
    <source>
        <dbReference type="PROSITE-ProRule" id="PRU00723"/>
    </source>
</evidence>
<name>A0A5N5CTP7_9PEZI</name>
<keyword evidence="1" id="KW-0863">Zinc-finger</keyword>
<dbReference type="EMBL" id="VCHE01000290">
    <property type="protein sequence ID" value="KAB2568713.1"/>
    <property type="molecule type" value="Genomic_DNA"/>
</dbReference>
<feature type="compositionally biased region" description="Low complexity" evidence="2">
    <location>
        <begin position="433"/>
        <end position="451"/>
    </location>
</feature>
<feature type="non-terminal residue" evidence="4">
    <location>
        <position position="637"/>
    </location>
</feature>